<dbReference type="AlphaFoldDB" id="A0A0B5AYP3"/>
<keyword evidence="3" id="KW-1185">Reference proteome</keyword>
<feature type="region of interest" description="Disordered" evidence="1">
    <location>
        <begin position="1"/>
        <end position="20"/>
    </location>
</feature>
<geneLocation type="plasmid" evidence="3"/>
<dbReference type="BioCyc" id="JESP1508404:G14D9-13644-MONOMER"/>
<evidence type="ECO:0000313" key="3">
    <source>
        <dbReference type="Proteomes" id="UP000031449"/>
    </source>
</evidence>
<reference evidence="2 3" key="1">
    <citation type="submission" date="2014-08" db="EMBL/GenBank/DDBJ databases">
        <title>Complete genome of a marine bacteria Jeotgalibacillus malaysiensis.</title>
        <authorList>
            <person name="Yaakop A.S."/>
            <person name="Chan K.-G."/>
            <person name="Goh K.M."/>
        </authorList>
    </citation>
    <scope>NUCLEOTIDE SEQUENCE [LARGE SCALE GENOMIC DNA]</scope>
    <source>
        <strain evidence="2 3">D5</strain>
        <plasmid evidence="3">Plasmid</plasmid>
    </source>
</reference>
<keyword evidence="2" id="KW-0614">Plasmid</keyword>
<evidence type="ECO:0000313" key="2">
    <source>
        <dbReference type="EMBL" id="AJD93638.1"/>
    </source>
</evidence>
<evidence type="ECO:0000256" key="1">
    <source>
        <dbReference type="SAM" id="MobiDB-lite"/>
    </source>
</evidence>
<dbReference type="OrthoDB" id="1913526at2"/>
<dbReference type="Proteomes" id="UP000031449">
    <property type="component" value="Plasmid unnamed"/>
</dbReference>
<dbReference type="EMBL" id="CP009417">
    <property type="protein sequence ID" value="AJD93638.1"/>
    <property type="molecule type" value="Genomic_DNA"/>
</dbReference>
<gene>
    <name evidence="2" type="ORF">JMA_43210</name>
</gene>
<name>A0A0B5AYP3_9BACL</name>
<feature type="compositionally biased region" description="Basic residues" evidence="1">
    <location>
        <begin position="1"/>
        <end position="14"/>
    </location>
</feature>
<dbReference type="KEGG" id="jeo:JMA_43210"/>
<organism evidence="2 3">
    <name type="scientific">Jeotgalibacillus malaysiensis</name>
    <dbReference type="NCBI Taxonomy" id="1508404"/>
    <lineage>
        <taxon>Bacteria</taxon>
        <taxon>Bacillati</taxon>
        <taxon>Bacillota</taxon>
        <taxon>Bacilli</taxon>
        <taxon>Bacillales</taxon>
        <taxon>Caryophanaceae</taxon>
        <taxon>Jeotgalibacillus</taxon>
    </lineage>
</organism>
<proteinExistence type="predicted"/>
<sequence>MSRSYKKTPIHKAKSQSGRKIANRVVRQKNRVNIHDIKECYVQDGGGHKKETCPYKVIDYVYYCSEREWERTVSAGRFNWSRNDWESTYRRK</sequence>
<protein>
    <submittedName>
        <fullName evidence="2">Uncharacterized protein</fullName>
    </submittedName>
</protein>
<accession>A0A0B5AYP3</accession>
<dbReference type="HOGENOM" id="CLU_2409352_0_0_9"/>